<proteinExistence type="predicted"/>
<dbReference type="PANTHER" id="PTHR34227">
    <property type="entry name" value="CHAPERONE PROTEIN YCDY"/>
    <property type="match status" value="1"/>
</dbReference>
<dbReference type="InterPro" id="IPR036411">
    <property type="entry name" value="TorD-like_sf"/>
</dbReference>
<dbReference type="EMBL" id="JAGGKQ010000029">
    <property type="protein sequence ID" value="MBP1923766.1"/>
    <property type="molecule type" value="Genomic_DNA"/>
</dbReference>
<protein>
    <submittedName>
        <fullName evidence="2">TorA maturation chaperone TorD</fullName>
    </submittedName>
</protein>
<dbReference type="PANTHER" id="PTHR34227:SF1">
    <property type="entry name" value="DIMETHYL SULFOXIDE REDUCTASE CHAPERONE-RELATED"/>
    <property type="match status" value="1"/>
</dbReference>
<dbReference type="InterPro" id="IPR020945">
    <property type="entry name" value="DMSO/NO3_reduct_chaperone"/>
</dbReference>
<comment type="caution">
    <text evidence="2">The sequence shown here is derived from an EMBL/GenBank/DDBJ whole genome shotgun (WGS) entry which is preliminary data.</text>
</comment>
<dbReference type="AlphaFoldDB" id="A0A8T4GHP6"/>
<keyword evidence="3" id="KW-1185">Reference proteome</keyword>
<accession>A0A8T4GHP6</accession>
<evidence type="ECO:0000256" key="1">
    <source>
        <dbReference type="ARBA" id="ARBA00023186"/>
    </source>
</evidence>
<dbReference type="SUPFAM" id="SSF89155">
    <property type="entry name" value="TorD-like"/>
    <property type="match status" value="1"/>
</dbReference>
<evidence type="ECO:0000313" key="2">
    <source>
        <dbReference type="EMBL" id="MBP1923766.1"/>
    </source>
</evidence>
<dbReference type="OrthoDB" id="320758at2157"/>
<keyword evidence="1" id="KW-0143">Chaperone</keyword>
<dbReference type="RefSeq" id="WP_209486817.1">
    <property type="nucleotide sequence ID" value="NZ_JAGGKQ010000029.1"/>
</dbReference>
<dbReference type="Pfam" id="PF02613">
    <property type="entry name" value="Nitrate_red_del"/>
    <property type="match status" value="1"/>
</dbReference>
<dbReference type="InterPro" id="IPR050289">
    <property type="entry name" value="TorD/DmsD_chaperones"/>
</dbReference>
<name>A0A8T4GHP6_9EURY</name>
<evidence type="ECO:0000313" key="3">
    <source>
        <dbReference type="Proteomes" id="UP000823588"/>
    </source>
</evidence>
<dbReference type="Proteomes" id="UP000823588">
    <property type="component" value="Unassembled WGS sequence"/>
</dbReference>
<dbReference type="Gene3D" id="1.10.3480.10">
    <property type="entry name" value="TorD-like"/>
    <property type="match status" value="1"/>
</dbReference>
<reference evidence="2" key="1">
    <citation type="submission" date="2021-03" db="EMBL/GenBank/DDBJ databases">
        <title>Genomic Encyclopedia of Type Strains, Phase IV (KMG-IV): sequencing the most valuable type-strain genomes for metagenomic binning, comparative biology and taxonomic classification.</title>
        <authorList>
            <person name="Goeker M."/>
        </authorList>
    </citation>
    <scope>NUCLEOTIDE SEQUENCE</scope>
    <source>
        <strain evidence="2">DSM 23564</strain>
    </source>
</reference>
<sequence length="232" mass="25778">MSTTDTDDMDGTLGTDDRYAVERRRAHTYALLGECFHEPTEDRLAELAAVDDETVAIDVSALREATGDEKALRLDHAKLFVGPFELAAPPYESVYVDAEDRVMTDATEAVQAEYRQAGVDVAIDEPADHIAAELEFVSLLVATEVEALEAGDDEAVRHYLDRQYEFLSDHLGRWVSEIADNMRNAAETEFYQVLADETQSFVEGDGQRLANRLNQLETTDDDVEAVLGGDER</sequence>
<gene>
    <name evidence="2" type="ORF">J2751_002811</name>
</gene>
<organism evidence="2 3">
    <name type="scientific">Halorubrum alkaliphilum</name>
    <dbReference type="NCBI Taxonomy" id="261290"/>
    <lineage>
        <taxon>Archaea</taxon>
        <taxon>Methanobacteriati</taxon>
        <taxon>Methanobacteriota</taxon>
        <taxon>Stenosarchaea group</taxon>
        <taxon>Halobacteria</taxon>
        <taxon>Halobacteriales</taxon>
        <taxon>Haloferacaceae</taxon>
        <taxon>Halorubrum</taxon>
    </lineage>
</organism>